<evidence type="ECO:0000313" key="5">
    <source>
        <dbReference type="EMBL" id="CAD5220777.1"/>
    </source>
</evidence>
<dbReference type="Gene3D" id="3.30.420.40">
    <property type="match status" value="2"/>
</dbReference>
<dbReference type="PANTHER" id="PTHR10196">
    <property type="entry name" value="SUGAR KINASE"/>
    <property type="match status" value="1"/>
</dbReference>
<accession>A0A7I8WK39</accession>
<keyword evidence="6" id="KW-1185">Reference proteome</keyword>
<name>A0A7I8WK39_BURXY</name>
<evidence type="ECO:0000256" key="3">
    <source>
        <dbReference type="ARBA" id="ARBA00022777"/>
    </source>
</evidence>
<dbReference type="Pfam" id="PF00370">
    <property type="entry name" value="FGGY_N"/>
    <property type="match status" value="1"/>
</dbReference>
<dbReference type="AlphaFoldDB" id="A0A7I8WK39"/>
<sequence>MMKTYLGIDIGTTNLKVGIVNGEGEVVYEESSTHNAHVNTTFNHDEQDPRKILTDLESIFKRNKHFLHEVEGITVTGQMHGILFWDSTADVWDGKDKESTSNLITWMDQRCDESFLHSLPLWENETGAKESNVSTGYGLATLIWLHKHGLINKRWDRCGTIMDFVVFSLGVKEYFISDQLAFSWGYMTNKGEWQKNILSLIYPLALPEIKPSGTIYSSPIISSFFSKDVKIYVSVGDLQANISSKMVADEFKHLLRVPYFNGKYLIVAASLNGGNALDNFVKLISTFHDQLFGATKKTLNERNLHQLLETPDGQGNRSDPIIRPLFLGERHSNQRASISNLSADTRLDECVRAIKKGVIENLAEMLPVNLLESNGIQNVILLNRAANDEICFTTAKQTFEPLTVIKSTKNISAALGAARLCIQK</sequence>
<dbReference type="EMBL" id="CAJFCV020000003">
    <property type="protein sequence ID" value="CAG9107132.1"/>
    <property type="molecule type" value="Genomic_DNA"/>
</dbReference>
<comment type="similarity">
    <text evidence="1">Belongs to the FGGY kinase family.</text>
</comment>
<evidence type="ECO:0000256" key="2">
    <source>
        <dbReference type="ARBA" id="ARBA00022679"/>
    </source>
</evidence>
<dbReference type="Proteomes" id="UP000659654">
    <property type="component" value="Unassembled WGS sequence"/>
</dbReference>
<dbReference type="GO" id="GO:0050277">
    <property type="term" value="F:sedoheptulokinase activity"/>
    <property type="evidence" value="ECO:0007669"/>
    <property type="project" value="TreeGrafter"/>
</dbReference>
<dbReference type="SUPFAM" id="SSF53067">
    <property type="entry name" value="Actin-like ATPase domain"/>
    <property type="match status" value="2"/>
</dbReference>
<dbReference type="PANTHER" id="PTHR10196:SF67">
    <property type="entry name" value="SEDOHEPTULOKINASE"/>
    <property type="match status" value="1"/>
</dbReference>
<dbReference type="GO" id="GO:0006071">
    <property type="term" value="P:glycerol metabolic process"/>
    <property type="evidence" value="ECO:0007669"/>
    <property type="project" value="TreeGrafter"/>
</dbReference>
<keyword evidence="2" id="KW-0808">Transferase</keyword>
<dbReference type="SMR" id="A0A7I8WK39"/>
<dbReference type="CDD" id="cd07777">
    <property type="entry name" value="ASKHA_NBD_FGGY_SHK"/>
    <property type="match status" value="1"/>
</dbReference>
<dbReference type="GO" id="GO:0005829">
    <property type="term" value="C:cytosol"/>
    <property type="evidence" value="ECO:0007669"/>
    <property type="project" value="TreeGrafter"/>
</dbReference>
<gene>
    <name evidence="5" type="ORF">BXYJ_LOCUS6348</name>
</gene>
<dbReference type="InterPro" id="IPR043129">
    <property type="entry name" value="ATPase_NBD"/>
</dbReference>
<reference evidence="5" key="1">
    <citation type="submission" date="2020-09" db="EMBL/GenBank/DDBJ databases">
        <authorList>
            <person name="Kikuchi T."/>
        </authorList>
    </citation>
    <scope>NUCLEOTIDE SEQUENCE</scope>
    <source>
        <strain evidence="5">Ka4C1</strain>
    </source>
</reference>
<dbReference type="InterPro" id="IPR018484">
    <property type="entry name" value="FGGY_N"/>
</dbReference>
<protein>
    <submittedName>
        <fullName evidence="5">(pine wood nematode) hypothetical protein</fullName>
    </submittedName>
</protein>
<dbReference type="OrthoDB" id="10264182at2759"/>
<keyword evidence="3" id="KW-0418">Kinase</keyword>
<comment type="caution">
    <text evidence="5">The sequence shown here is derived from an EMBL/GenBank/DDBJ whole genome shotgun (WGS) entry which is preliminary data.</text>
</comment>
<evidence type="ECO:0000313" key="6">
    <source>
        <dbReference type="Proteomes" id="UP000659654"/>
    </source>
</evidence>
<evidence type="ECO:0000256" key="1">
    <source>
        <dbReference type="ARBA" id="ARBA00009156"/>
    </source>
</evidence>
<dbReference type="Proteomes" id="UP000582659">
    <property type="component" value="Unassembled WGS sequence"/>
</dbReference>
<proteinExistence type="inferred from homology"/>
<feature type="domain" description="Carbohydrate kinase FGGY N-terminal" evidence="4">
    <location>
        <begin position="5"/>
        <end position="218"/>
    </location>
</feature>
<evidence type="ECO:0000259" key="4">
    <source>
        <dbReference type="Pfam" id="PF00370"/>
    </source>
</evidence>
<dbReference type="EMBL" id="CAJFDI010000003">
    <property type="protein sequence ID" value="CAD5220777.1"/>
    <property type="molecule type" value="Genomic_DNA"/>
</dbReference>
<organism evidence="5 6">
    <name type="scientific">Bursaphelenchus xylophilus</name>
    <name type="common">Pinewood nematode worm</name>
    <name type="synonym">Aphelenchoides xylophilus</name>
    <dbReference type="NCBI Taxonomy" id="6326"/>
    <lineage>
        <taxon>Eukaryota</taxon>
        <taxon>Metazoa</taxon>
        <taxon>Ecdysozoa</taxon>
        <taxon>Nematoda</taxon>
        <taxon>Chromadorea</taxon>
        <taxon>Rhabditida</taxon>
        <taxon>Tylenchina</taxon>
        <taxon>Tylenchomorpha</taxon>
        <taxon>Aphelenchoidea</taxon>
        <taxon>Aphelenchoididae</taxon>
        <taxon>Bursaphelenchus</taxon>
    </lineage>
</organism>